<dbReference type="InterPro" id="IPR050393">
    <property type="entry name" value="MFP_Efflux_Pump"/>
</dbReference>
<evidence type="ECO:0000313" key="4">
    <source>
        <dbReference type="EMBL" id="QCP48732.1"/>
    </source>
</evidence>
<name>A0A4P8IIZ9_9BURK</name>
<evidence type="ECO:0000256" key="1">
    <source>
        <dbReference type="SAM" id="Phobius"/>
    </source>
</evidence>
<dbReference type="InterPro" id="IPR058625">
    <property type="entry name" value="MdtA-like_BSH"/>
</dbReference>
<dbReference type="Gene3D" id="2.40.50.100">
    <property type="match status" value="1"/>
</dbReference>
<protein>
    <submittedName>
        <fullName evidence="4">Multidrug transporter subunit MdtN</fullName>
    </submittedName>
</protein>
<feature type="transmembrane region" description="Helical" evidence="1">
    <location>
        <begin position="12"/>
        <end position="33"/>
    </location>
</feature>
<keyword evidence="1" id="KW-0472">Membrane</keyword>
<dbReference type="SUPFAM" id="SSF111369">
    <property type="entry name" value="HlyD-like secretion proteins"/>
    <property type="match status" value="3"/>
</dbReference>
<keyword evidence="1" id="KW-0812">Transmembrane</keyword>
<dbReference type="PANTHER" id="PTHR30367">
    <property type="entry name" value="P-HYDROXYBENZOIC ACID EFFLUX PUMP SUBUNIT AAEA-RELATED"/>
    <property type="match status" value="1"/>
</dbReference>
<dbReference type="Gene3D" id="2.40.30.170">
    <property type="match status" value="1"/>
</dbReference>
<dbReference type="InterPro" id="IPR058634">
    <property type="entry name" value="AaeA-lik-b-barrel"/>
</dbReference>
<evidence type="ECO:0000259" key="3">
    <source>
        <dbReference type="Pfam" id="PF25963"/>
    </source>
</evidence>
<dbReference type="Proteomes" id="UP000298656">
    <property type="component" value="Chromosome 1"/>
</dbReference>
<dbReference type="EMBL" id="CP040077">
    <property type="protein sequence ID" value="QCP48732.1"/>
    <property type="molecule type" value="Genomic_DNA"/>
</dbReference>
<evidence type="ECO:0000313" key="5">
    <source>
        <dbReference type="Proteomes" id="UP000298656"/>
    </source>
</evidence>
<dbReference type="KEGG" id="tvl:FAZ95_05730"/>
<dbReference type="Gene3D" id="1.10.287.470">
    <property type="entry name" value="Helix hairpin bin"/>
    <property type="match status" value="1"/>
</dbReference>
<reference evidence="4 5" key="1">
    <citation type="submission" date="2019-05" db="EMBL/GenBank/DDBJ databases">
        <title>Burkholderia sp. DHOD12, isolated from subtropical forest soil.</title>
        <authorList>
            <person name="Gao Z.-H."/>
            <person name="Qiu L.-H."/>
        </authorList>
    </citation>
    <scope>NUCLEOTIDE SEQUENCE [LARGE SCALE GENOMIC DNA]</scope>
    <source>
        <strain evidence="4 5">DHOD12</strain>
    </source>
</reference>
<sequence>MATTVSKPPKKTWPAIVLVVVTLALLIFVIWLLDRAPRTDDAYAYADTIDVVPEVNGKIIELAVHDNQAVKQGDLLFQIDPRPYQDALTRAKASLVALDRQIELTQRSVNAQQYNAESVRAAVERARAAANQAADTLHRTEPLLKPGYVSAEDVDQARTAQRAAAAELSAAQLQAQQAAAAVSGVDALVAQRAVVEAEIAIAELNLEYSTVRAPFDGRIVSLKTSTGQFASALKPVFTLIDTRHWYVVANFRETELKGVHAGTPATVYLMSDTDQRFRGTVDSISYGVSSDEGGLALPGELPRIQRTINWVHVSQRFPVKILVENPNPDLFRVGTSAVAVLHRSSSDDAHH</sequence>
<proteinExistence type="predicted"/>
<organism evidence="4 5">
    <name type="scientific">Trinickia violacea</name>
    <dbReference type="NCBI Taxonomy" id="2571746"/>
    <lineage>
        <taxon>Bacteria</taxon>
        <taxon>Pseudomonadati</taxon>
        <taxon>Pseudomonadota</taxon>
        <taxon>Betaproteobacteria</taxon>
        <taxon>Burkholderiales</taxon>
        <taxon>Burkholderiaceae</taxon>
        <taxon>Trinickia</taxon>
    </lineage>
</organism>
<accession>A0A4P8IIZ9</accession>
<feature type="domain" description="Multidrug resistance protein MdtA-like barrel-sandwich hybrid" evidence="2">
    <location>
        <begin position="48"/>
        <end position="239"/>
    </location>
</feature>
<keyword evidence="5" id="KW-1185">Reference proteome</keyword>
<keyword evidence="1" id="KW-1133">Transmembrane helix</keyword>
<dbReference type="AlphaFoldDB" id="A0A4P8IIZ9"/>
<dbReference type="Pfam" id="PF25917">
    <property type="entry name" value="BSH_RND"/>
    <property type="match status" value="1"/>
</dbReference>
<gene>
    <name evidence="4" type="primary">mdtN</name>
    <name evidence="4" type="ORF">FAZ95_05730</name>
</gene>
<dbReference type="Pfam" id="PF25963">
    <property type="entry name" value="Beta-barrel_AAEA"/>
    <property type="match status" value="1"/>
</dbReference>
<dbReference type="PANTHER" id="PTHR30367:SF1">
    <property type="entry name" value="MULTIDRUG RESISTANCE PROTEIN MDTN"/>
    <property type="match status" value="1"/>
</dbReference>
<dbReference type="OrthoDB" id="286173at2"/>
<dbReference type="RefSeq" id="WP_137331566.1">
    <property type="nucleotide sequence ID" value="NZ_CP040077.1"/>
</dbReference>
<dbReference type="GO" id="GO:0055085">
    <property type="term" value="P:transmembrane transport"/>
    <property type="evidence" value="ECO:0007669"/>
    <property type="project" value="InterPro"/>
</dbReference>
<feature type="domain" description="p-hydroxybenzoic acid efflux pump subunit AaeA-like beta-barrel" evidence="3">
    <location>
        <begin position="245"/>
        <end position="341"/>
    </location>
</feature>
<evidence type="ECO:0000259" key="2">
    <source>
        <dbReference type="Pfam" id="PF25917"/>
    </source>
</evidence>
<dbReference type="NCBIfam" id="NF007785">
    <property type="entry name" value="PRK10476.1"/>
    <property type="match status" value="1"/>
</dbReference>